<accession>W4MF81</accession>
<dbReference type="InterPro" id="IPR008929">
    <property type="entry name" value="Chondroitin_lyas"/>
</dbReference>
<evidence type="ECO:0000259" key="5">
    <source>
        <dbReference type="Pfam" id="PF07940"/>
    </source>
</evidence>
<evidence type="ECO:0000313" key="8">
    <source>
        <dbReference type="Proteomes" id="UP000019140"/>
    </source>
</evidence>
<keyword evidence="3" id="KW-0574">Periplasm</keyword>
<dbReference type="GO" id="GO:0042597">
    <property type="term" value="C:periplasmic space"/>
    <property type="evidence" value="ECO:0007669"/>
    <property type="project" value="UniProtKB-SubCell"/>
</dbReference>
<sequence>MEHKEVASRLFDVGRHGAVYATRWRLPQRARRRASPEHGQSIAMPHADWRAWHICPESQLNCMAQADSWLQHRIRVFGLNAVPLGPVIDWHRDYSSGIRGPQKYSGMIDHRDAAVVGDVKCIWELNRLHHLVSLALAYVWTEKTAYWDTIEQHSRSWVEQNPFMVGLNWKSPLEAGIRLISWALVAWLTAEDVKSQAFFRRSMRDTIYAHQYFIRTFYAKHSSANNHLVGEMAGLYIGAVCWPWFRESSGWRAFARERLIQAMTEQVGEDGIGRELATEYQLFILEFFLLSGASGHVMGDTFPVSYWQCMQKMAAFLEAVSDREGNLPLFGDGDSGQVISEYVPVPRRTQSLLTILRPAAEGPPPAKRLSKPSLSDLRTRLLLWGKTSQAFPIQPVSQPPAWAYPQGGYYALEANRGGDREMIVVMDAGEFGLPPLYAHGHADALSFWLSYRGQAFLVDPGTFSYYADEAWRSYFRGSAAHNTIRVDGEDQSIAGGRFLWRQVANCQVQRHESQPAYVEVEGIHTGYCRFADPVVHRRAVRMSRPTSHVRIMDELACRDAHEVELFFHFHDQCEVRQIDVTHFEAIRGEARIAIRLASSLTCQLYRGSEAPIAGWTSDRFGVKTPAFTLRAHAHIIGTTEFVTAIAAL</sequence>
<dbReference type="SUPFAM" id="SSF48230">
    <property type="entry name" value="Chondroitin AC/alginate lyase"/>
    <property type="match status" value="1"/>
</dbReference>
<feature type="domain" description="Heparin-sulfate lyase N-terminal" evidence="6">
    <location>
        <begin position="104"/>
        <end position="337"/>
    </location>
</feature>
<dbReference type="InterPro" id="IPR031680">
    <property type="entry name" value="Hepar_II_III_N"/>
</dbReference>
<dbReference type="HOGENOM" id="CLU_022012_0_1_7"/>
<dbReference type="Pfam" id="PF07940">
    <property type="entry name" value="Hepar_II_III_C"/>
    <property type="match status" value="1"/>
</dbReference>
<gene>
    <name evidence="7" type="ORF">ETSY2_04445</name>
</gene>
<comment type="caution">
    <text evidence="7">The sequence shown here is derived from an EMBL/GenBank/DDBJ whole genome shotgun (WGS) entry which is preliminary data.</text>
</comment>
<keyword evidence="8" id="KW-1185">Reference proteome</keyword>
<dbReference type="Proteomes" id="UP000019140">
    <property type="component" value="Unassembled WGS sequence"/>
</dbReference>
<dbReference type="GO" id="GO:0016829">
    <property type="term" value="F:lyase activity"/>
    <property type="evidence" value="ECO:0007669"/>
    <property type="project" value="UniProtKB-KW"/>
</dbReference>
<dbReference type="Gene3D" id="2.70.98.70">
    <property type="match status" value="1"/>
</dbReference>
<keyword evidence="4" id="KW-0456">Lyase</keyword>
<evidence type="ECO:0000256" key="4">
    <source>
        <dbReference type="ARBA" id="ARBA00023239"/>
    </source>
</evidence>
<dbReference type="InterPro" id="IPR012480">
    <property type="entry name" value="Hepar_II_III_C"/>
</dbReference>
<protein>
    <submittedName>
        <fullName evidence="7">Uncharacterized protein</fullName>
    </submittedName>
</protein>
<dbReference type="Pfam" id="PF16889">
    <property type="entry name" value="Hepar_II_III_N"/>
    <property type="match status" value="1"/>
</dbReference>
<dbReference type="Gene3D" id="1.50.10.100">
    <property type="entry name" value="Chondroitin AC/alginate lyase"/>
    <property type="match status" value="1"/>
</dbReference>
<dbReference type="PATRIC" id="fig|1429439.4.peg.757"/>
<evidence type="ECO:0000313" key="7">
    <source>
        <dbReference type="EMBL" id="ETX08596.1"/>
    </source>
</evidence>
<dbReference type="AlphaFoldDB" id="W4MF81"/>
<comment type="subcellular location">
    <subcellularLocation>
        <location evidence="1">Periplasm</location>
    </subcellularLocation>
</comment>
<evidence type="ECO:0000256" key="2">
    <source>
        <dbReference type="ARBA" id="ARBA00022729"/>
    </source>
</evidence>
<evidence type="ECO:0000256" key="3">
    <source>
        <dbReference type="ARBA" id="ARBA00022764"/>
    </source>
</evidence>
<keyword evidence="2" id="KW-0732">Signal</keyword>
<feature type="domain" description="Heparinase II/III-like C-terminal" evidence="5">
    <location>
        <begin position="399"/>
        <end position="634"/>
    </location>
</feature>
<organism evidence="7 8">
    <name type="scientific">Candidatus Entotheonella gemina</name>
    <dbReference type="NCBI Taxonomy" id="1429439"/>
    <lineage>
        <taxon>Bacteria</taxon>
        <taxon>Pseudomonadati</taxon>
        <taxon>Nitrospinota/Tectimicrobiota group</taxon>
        <taxon>Candidatus Tectimicrobiota</taxon>
        <taxon>Candidatus Entotheonellia</taxon>
        <taxon>Candidatus Entotheonellales</taxon>
        <taxon>Candidatus Entotheonellaceae</taxon>
        <taxon>Candidatus Entotheonella</taxon>
    </lineage>
</organism>
<evidence type="ECO:0000256" key="1">
    <source>
        <dbReference type="ARBA" id="ARBA00004418"/>
    </source>
</evidence>
<proteinExistence type="predicted"/>
<reference evidence="7 8" key="1">
    <citation type="journal article" date="2014" name="Nature">
        <title>An environmental bacterial taxon with a large and distinct metabolic repertoire.</title>
        <authorList>
            <person name="Wilson M.C."/>
            <person name="Mori T."/>
            <person name="Ruckert C."/>
            <person name="Uria A.R."/>
            <person name="Helf M.J."/>
            <person name="Takada K."/>
            <person name="Gernert C."/>
            <person name="Steffens U.A."/>
            <person name="Heycke N."/>
            <person name="Schmitt S."/>
            <person name="Rinke C."/>
            <person name="Helfrich E.J."/>
            <person name="Brachmann A.O."/>
            <person name="Gurgui C."/>
            <person name="Wakimoto T."/>
            <person name="Kracht M."/>
            <person name="Crusemann M."/>
            <person name="Hentschel U."/>
            <person name="Abe I."/>
            <person name="Matsunaga S."/>
            <person name="Kalinowski J."/>
            <person name="Takeyama H."/>
            <person name="Piel J."/>
        </authorList>
    </citation>
    <scope>NUCLEOTIDE SEQUENCE [LARGE SCALE GENOMIC DNA]</scope>
    <source>
        <strain evidence="8">TSY2</strain>
    </source>
</reference>
<evidence type="ECO:0000259" key="6">
    <source>
        <dbReference type="Pfam" id="PF16889"/>
    </source>
</evidence>
<dbReference type="PANTHER" id="PTHR39210">
    <property type="entry name" value="HEPARIN-SULFATE LYASE"/>
    <property type="match status" value="1"/>
</dbReference>
<name>W4MF81_9BACT</name>
<dbReference type="PANTHER" id="PTHR39210:SF1">
    <property type="entry name" value="HEPARIN-SULFATE LYASE"/>
    <property type="match status" value="1"/>
</dbReference>
<dbReference type="EMBL" id="AZHX01000180">
    <property type="protein sequence ID" value="ETX08596.1"/>
    <property type="molecule type" value="Genomic_DNA"/>
</dbReference>